<comment type="caution">
    <text evidence="1">The sequence shown here is derived from an EMBL/GenBank/DDBJ whole genome shotgun (WGS) entry which is preliminary data.</text>
</comment>
<dbReference type="PANTHER" id="PTHR31963">
    <property type="entry name" value="RAS GUANINE NUCLEOTIDE EXCHANGE FACTOR K"/>
    <property type="match status" value="1"/>
</dbReference>
<dbReference type="PANTHER" id="PTHR31963:SF2">
    <property type="entry name" value="ZINC FINGER CONSTANS-LIKE PROTEIN (DUF3537)"/>
    <property type="match status" value="1"/>
</dbReference>
<dbReference type="Pfam" id="PF12056">
    <property type="entry name" value="DUF3537"/>
    <property type="match status" value="1"/>
</dbReference>
<dbReference type="Proteomes" id="UP001168877">
    <property type="component" value="Unassembled WGS sequence"/>
</dbReference>
<reference evidence="1" key="1">
    <citation type="journal article" date="2022" name="Plant J.">
        <title>Strategies of tolerance reflected in two North American maple genomes.</title>
        <authorList>
            <person name="McEvoy S.L."/>
            <person name="Sezen U.U."/>
            <person name="Trouern-Trend A."/>
            <person name="McMahon S.M."/>
            <person name="Schaberg P.G."/>
            <person name="Yang J."/>
            <person name="Wegrzyn J.L."/>
            <person name="Swenson N.G."/>
        </authorList>
    </citation>
    <scope>NUCLEOTIDE SEQUENCE</scope>
    <source>
        <strain evidence="1">NS2018</strain>
    </source>
</reference>
<reference evidence="1" key="2">
    <citation type="submission" date="2023-06" db="EMBL/GenBank/DDBJ databases">
        <authorList>
            <person name="Swenson N.G."/>
            <person name="Wegrzyn J.L."/>
            <person name="Mcevoy S.L."/>
        </authorList>
    </citation>
    <scope>NUCLEOTIDE SEQUENCE</scope>
    <source>
        <strain evidence="1">NS2018</strain>
        <tissue evidence="1">Leaf</tissue>
    </source>
</reference>
<gene>
    <name evidence="1" type="ORF">LWI29_030176</name>
</gene>
<sequence>MAMIDEPLYPIAVLFDELKNVDLVIVASQSCVAAVSLRCFSYKFRKNGNWRFLLVDRYSGQLATFRNRYIQQIQVIDVLLPGRANVYKVNFDFE</sequence>
<proteinExistence type="predicted"/>
<evidence type="ECO:0000313" key="1">
    <source>
        <dbReference type="EMBL" id="KAK0572342.1"/>
    </source>
</evidence>
<dbReference type="EMBL" id="JAUESC010000388">
    <property type="protein sequence ID" value="KAK0572342.1"/>
    <property type="molecule type" value="Genomic_DNA"/>
</dbReference>
<name>A0AA39RH99_ACESA</name>
<accession>A0AA39RH99</accession>
<organism evidence="1 2">
    <name type="scientific">Acer saccharum</name>
    <name type="common">Sugar maple</name>
    <dbReference type="NCBI Taxonomy" id="4024"/>
    <lineage>
        <taxon>Eukaryota</taxon>
        <taxon>Viridiplantae</taxon>
        <taxon>Streptophyta</taxon>
        <taxon>Embryophyta</taxon>
        <taxon>Tracheophyta</taxon>
        <taxon>Spermatophyta</taxon>
        <taxon>Magnoliopsida</taxon>
        <taxon>eudicotyledons</taxon>
        <taxon>Gunneridae</taxon>
        <taxon>Pentapetalae</taxon>
        <taxon>rosids</taxon>
        <taxon>malvids</taxon>
        <taxon>Sapindales</taxon>
        <taxon>Sapindaceae</taxon>
        <taxon>Hippocastanoideae</taxon>
        <taxon>Acereae</taxon>
        <taxon>Acer</taxon>
    </lineage>
</organism>
<dbReference type="AlphaFoldDB" id="A0AA39RH99"/>
<keyword evidence="2" id="KW-1185">Reference proteome</keyword>
<dbReference type="InterPro" id="IPR021924">
    <property type="entry name" value="DUF3537"/>
</dbReference>
<protein>
    <submittedName>
        <fullName evidence="1">Uncharacterized protein</fullName>
    </submittedName>
</protein>
<evidence type="ECO:0000313" key="2">
    <source>
        <dbReference type="Proteomes" id="UP001168877"/>
    </source>
</evidence>